<dbReference type="PROSITE" id="PS51257">
    <property type="entry name" value="PROKAR_LIPOPROTEIN"/>
    <property type="match status" value="1"/>
</dbReference>
<evidence type="ECO:0000313" key="2">
    <source>
        <dbReference type="EMBL" id="MCR0981516.1"/>
    </source>
</evidence>
<comment type="caution">
    <text evidence="2">The sequence shown here is derived from an EMBL/GenBank/DDBJ whole genome shotgun (WGS) entry which is preliminary data.</text>
</comment>
<evidence type="ECO:0000256" key="1">
    <source>
        <dbReference type="SAM" id="MobiDB-lite"/>
    </source>
</evidence>
<dbReference type="Proteomes" id="UP001524642">
    <property type="component" value="Unassembled WGS sequence"/>
</dbReference>
<evidence type="ECO:0000313" key="3">
    <source>
        <dbReference type="Proteomes" id="UP001524642"/>
    </source>
</evidence>
<sequence length="202" mass="21543">MIGRPVMGRRLALGAPLLLLACGGRDLPPLPPRPAGYAWLTPLRLNVADLEVIDTPVEGRVDPPAPILPAAEVARMGRDRVIPSGTTGQGRFVVEAATLLRSGDSVSVLLRARLEVMDGSGRRVAFAQAEARRSLSGFGSSAAARARAAETVMVGAMEDLNVEFELQVRRNLRDWLLETTPAAPVAPVDSPEGIERQDLPRG</sequence>
<dbReference type="EMBL" id="JANJOU010000003">
    <property type="protein sequence ID" value="MCR0981516.1"/>
    <property type="molecule type" value="Genomic_DNA"/>
</dbReference>
<proteinExistence type="predicted"/>
<feature type="region of interest" description="Disordered" evidence="1">
    <location>
        <begin position="183"/>
        <end position="202"/>
    </location>
</feature>
<accession>A0ABT1X091</accession>
<evidence type="ECO:0008006" key="4">
    <source>
        <dbReference type="Google" id="ProtNLM"/>
    </source>
</evidence>
<protein>
    <recommendedName>
        <fullName evidence="4">Lipoprotein</fullName>
    </recommendedName>
</protein>
<name>A0ABT1X091_9PROT</name>
<gene>
    <name evidence="2" type="ORF">NRP21_05595</name>
</gene>
<keyword evidence="3" id="KW-1185">Reference proteome</keyword>
<organism evidence="2 3">
    <name type="scientific">Roseomonas populi</name>
    <dbReference type="NCBI Taxonomy" id="3121582"/>
    <lineage>
        <taxon>Bacteria</taxon>
        <taxon>Pseudomonadati</taxon>
        <taxon>Pseudomonadota</taxon>
        <taxon>Alphaproteobacteria</taxon>
        <taxon>Acetobacterales</taxon>
        <taxon>Roseomonadaceae</taxon>
        <taxon>Roseomonas</taxon>
    </lineage>
</organism>
<dbReference type="RefSeq" id="WP_257715191.1">
    <property type="nucleotide sequence ID" value="NZ_JANJOU010000003.1"/>
</dbReference>
<feature type="compositionally biased region" description="Basic and acidic residues" evidence="1">
    <location>
        <begin position="193"/>
        <end position="202"/>
    </location>
</feature>
<reference evidence="2 3" key="1">
    <citation type="submission" date="2022-06" db="EMBL/GenBank/DDBJ databases">
        <title>Roseomonas CN29.</title>
        <authorList>
            <person name="Cheng Y."/>
            <person name="He X."/>
        </authorList>
    </citation>
    <scope>NUCLEOTIDE SEQUENCE [LARGE SCALE GENOMIC DNA]</scope>
    <source>
        <strain evidence="2 3">CN29</strain>
    </source>
</reference>